<dbReference type="EMBL" id="PDJF01000001">
    <property type="protein sequence ID" value="PFG28235.1"/>
    <property type="molecule type" value="Genomic_DNA"/>
</dbReference>
<evidence type="ECO:0000313" key="7">
    <source>
        <dbReference type="EMBL" id="PFG28235.1"/>
    </source>
</evidence>
<feature type="active site" description="Tele-phosphohistidine intermediate" evidence="5">
    <location>
        <position position="11"/>
    </location>
</feature>
<dbReference type="PROSITE" id="PS00175">
    <property type="entry name" value="PG_MUTASE"/>
    <property type="match status" value="1"/>
</dbReference>
<evidence type="ECO:0000256" key="1">
    <source>
        <dbReference type="ARBA" id="ARBA00006717"/>
    </source>
</evidence>
<accession>A0A2A9DPY5</accession>
<dbReference type="CDD" id="cd07067">
    <property type="entry name" value="HP_PGM_like"/>
    <property type="match status" value="1"/>
</dbReference>
<organism evidence="7 8">
    <name type="scientific">Corynebacterium renale</name>
    <dbReference type="NCBI Taxonomy" id="1724"/>
    <lineage>
        <taxon>Bacteria</taxon>
        <taxon>Bacillati</taxon>
        <taxon>Actinomycetota</taxon>
        <taxon>Actinomycetes</taxon>
        <taxon>Mycobacteriales</taxon>
        <taxon>Corynebacteriaceae</taxon>
        <taxon>Corynebacterium</taxon>
    </lineage>
</organism>
<evidence type="ECO:0000256" key="2">
    <source>
        <dbReference type="ARBA" id="ARBA00012028"/>
    </source>
</evidence>
<keyword evidence="3" id="KW-0324">Glycolysis</keyword>
<proteinExistence type="inferred from homology"/>
<dbReference type="InterPro" id="IPR005952">
    <property type="entry name" value="Phosphogly_mut1"/>
</dbReference>
<dbReference type="InterPro" id="IPR029033">
    <property type="entry name" value="His_PPase_superfam"/>
</dbReference>
<sequence length="231" mass="25194">MKPRQILLLRHGQTDYNASGRMQGHLDSVLSDVGRNQANAVGELLAQHTPRVSRIVSSDLMRAADTARIVAKHLDLEVQLDERLRETNLGTWQGMAHTEVDSTYPGQRAIWRHDATWAPPGGESRVDVARRALPVVEEYMATEDGWDSGALLIVAHSGTIIALTSALLGLDHGQIPLLSGMGNTRFAQLTARPAFNREALEASLRDGAESVAPTFESAPAQWYLDGWNLGA</sequence>
<dbReference type="Gene3D" id="3.40.50.1240">
    <property type="entry name" value="Phosphoglycerate mutase-like"/>
    <property type="match status" value="1"/>
</dbReference>
<dbReference type="RefSeq" id="WP_098389050.1">
    <property type="nucleotide sequence ID" value="NZ_LS483464.1"/>
</dbReference>
<dbReference type="GO" id="GO:0004619">
    <property type="term" value="F:phosphoglycerate mutase activity"/>
    <property type="evidence" value="ECO:0007669"/>
    <property type="project" value="UniProtKB-EC"/>
</dbReference>
<reference evidence="7 8" key="1">
    <citation type="submission" date="2017-10" db="EMBL/GenBank/DDBJ databases">
        <title>Sequencing the genomes of 1000 actinobacteria strains.</title>
        <authorList>
            <person name="Klenk H.-P."/>
        </authorList>
    </citation>
    <scope>NUCLEOTIDE SEQUENCE [LARGE SCALE GENOMIC DNA]</scope>
    <source>
        <strain evidence="7 8">DSM 20688</strain>
    </source>
</reference>
<keyword evidence="8" id="KW-1185">Reference proteome</keyword>
<keyword evidence="4" id="KW-0413">Isomerase</keyword>
<evidence type="ECO:0000256" key="4">
    <source>
        <dbReference type="ARBA" id="ARBA00023235"/>
    </source>
</evidence>
<dbReference type="SUPFAM" id="SSF53254">
    <property type="entry name" value="Phosphoglycerate mutase-like"/>
    <property type="match status" value="1"/>
</dbReference>
<feature type="active site" description="Proton donor/acceptor" evidence="5">
    <location>
        <position position="86"/>
    </location>
</feature>
<evidence type="ECO:0000256" key="6">
    <source>
        <dbReference type="PIRSR" id="PIRSR613078-2"/>
    </source>
</evidence>
<dbReference type="OrthoDB" id="9781415at2"/>
<evidence type="ECO:0000256" key="5">
    <source>
        <dbReference type="PIRSR" id="PIRSR613078-1"/>
    </source>
</evidence>
<evidence type="ECO:0000256" key="3">
    <source>
        <dbReference type="ARBA" id="ARBA00023152"/>
    </source>
</evidence>
<feature type="binding site" evidence="6">
    <location>
        <begin position="10"/>
        <end position="17"/>
    </location>
    <ligand>
        <name>substrate</name>
    </ligand>
</feature>
<dbReference type="InterPro" id="IPR013078">
    <property type="entry name" value="His_Pase_superF_clade-1"/>
</dbReference>
<comment type="caution">
    <text evidence="7">The sequence shown here is derived from an EMBL/GenBank/DDBJ whole genome shotgun (WGS) entry which is preliminary data.</text>
</comment>
<evidence type="ECO:0000313" key="8">
    <source>
        <dbReference type="Proteomes" id="UP000221653"/>
    </source>
</evidence>
<dbReference type="Proteomes" id="UP000221653">
    <property type="component" value="Unassembled WGS sequence"/>
</dbReference>
<dbReference type="Pfam" id="PF00300">
    <property type="entry name" value="His_Phos_1"/>
    <property type="match status" value="1"/>
</dbReference>
<protein>
    <recommendedName>
        <fullName evidence="2">phosphoglycerate mutase (2,3-diphosphoglycerate-dependent)</fullName>
        <ecNumber evidence="2">5.4.2.11</ecNumber>
    </recommendedName>
</protein>
<dbReference type="GO" id="GO:0006096">
    <property type="term" value="P:glycolytic process"/>
    <property type="evidence" value="ECO:0007669"/>
    <property type="project" value="UniProtKB-KW"/>
</dbReference>
<feature type="binding site" evidence="6">
    <location>
        <position position="62"/>
    </location>
    <ligand>
        <name>substrate</name>
    </ligand>
</feature>
<dbReference type="PANTHER" id="PTHR11931">
    <property type="entry name" value="PHOSPHOGLYCERATE MUTASE"/>
    <property type="match status" value="1"/>
</dbReference>
<dbReference type="InterPro" id="IPR001345">
    <property type="entry name" value="PG/BPGM_mutase_AS"/>
</dbReference>
<dbReference type="EC" id="5.4.2.11" evidence="2"/>
<comment type="similarity">
    <text evidence="1">Belongs to the phosphoglycerate mutase family. BPG-dependent PGAM subfamily.</text>
</comment>
<dbReference type="AlphaFoldDB" id="A0A2A9DPY5"/>
<name>A0A2A9DPY5_9CORY</name>
<dbReference type="SMART" id="SM00855">
    <property type="entry name" value="PGAM"/>
    <property type="match status" value="1"/>
</dbReference>
<gene>
    <name evidence="7" type="ORF">ATK06_1337</name>
</gene>